<evidence type="ECO:0000259" key="1">
    <source>
        <dbReference type="PROSITE" id="PS50011"/>
    </source>
</evidence>
<dbReference type="SUPFAM" id="SSF56112">
    <property type="entry name" value="Protein kinase-like (PK-like)"/>
    <property type="match status" value="1"/>
</dbReference>
<dbReference type="GO" id="GO:0005524">
    <property type="term" value="F:ATP binding"/>
    <property type="evidence" value="ECO:0007669"/>
    <property type="project" value="InterPro"/>
</dbReference>
<dbReference type="InterPro" id="IPR011009">
    <property type="entry name" value="Kinase-like_dom_sf"/>
</dbReference>
<dbReference type="OrthoDB" id="2430897at2759"/>
<dbReference type="AlphaFoldDB" id="A0A397WAB0"/>
<protein>
    <recommendedName>
        <fullName evidence="1">Protein kinase domain-containing protein</fullName>
    </recommendedName>
</protein>
<organism evidence="2 3">
    <name type="scientific">Gigaspora rosea</name>
    <dbReference type="NCBI Taxonomy" id="44941"/>
    <lineage>
        <taxon>Eukaryota</taxon>
        <taxon>Fungi</taxon>
        <taxon>Fungi incertae sedis</taxon>
        <taxon>Mucoromycota</taxon>
        <taxon>Glomeromycotina</taxon>
        <taxon>Glomeromycetes</taxon>
        <taxon>Diversisporales</taxon>
        <taxon>Gigasporaceae</taxon>
        <taxon>Gigaspora</taxon>
    </lineage>
</organism>
<proteinExistence type="predicted"/>
<sequence length="178" mass="20723">MKMFQLRVKAYEDAIEWIPFNRLSNIKEIGKGGFGSVYSALWLDGKRKVEEINDGDNDIYKRAREPSSIVALKTLTGSKENNFDFLREFKSFMTFKLNYSELAVYGITQNTESKEYLMVFLFAKKGSLHKYLKGNFCNLTWLTKLQVLKDISYDLHRIHDFAGYIHADFHSGKHISQI</sequence>
<evidence type="ECO:0000313" key="2">
    <source>
        <dbReference type="EMBL" id="RIB30479.1"/>
    </source>
</evidence>
<dbReference type="EMBL" id="QKWP01000012">
    <property type="protein sequence ID" value="RIB30479.1"/>
    <property type="molecule type" value="Genomic_DNA"/>
</dbReference>
<feature type="domain" description="Protein kinase" evidence="1">
    <location>
        <begin position="23"/>
        <end position="178"/>
    </location>
</feature>
<reference evidence="2 3" key="1">
    <citation type="submission" date="2018-06" db="EMBL/GenBank/DDBJ databases">
        <title>Comparative genomics reveals the genomic features of Rhizophagus irregularis, R. cerebriforme, R. diaphanum and Gigaspora rosea, and their symbiotic lifestyle signature.</title>
        <authorList>
            <person name="Morin E."/>
            <person name="San Clemente H."/>
            <person name="Chen E.C.H."/>
            <person name="De La Providencia I."/>
            <person name="Hainaut M."/>
            <person name="Kuo A."/>
            <person name="Kohler A."/>
            <person name="Murat C."/>
            <person name="Tang N."/>
            <person name="Roy S."/>
            <person name="Loubradou J."/>
            <person name="Henrissat B."/>
            <person name="Grigoriev I.V."/>
            <person name="Corradi N."/>
            <person name="Roux C."/>
            <person name="Martin F.M."/>
        </authorList>
    </citation>
    <scope>NUCLEOTIDE SEQUENCE [LARGE SCALE GENOMIC DNA]</scope>
    <source>
        <strain evidence="2 3">DAOM 194757</strain>
    </source>
</reference>
<dbReference type="InterPro" id="IPR000719">
    <property type="entry name" value="Prot_kinase_dom"/>
</dbReference>
<dbReference type="Gene3D" id="1.10.510.10">
    <property type="entry name" value="Transferase(Phosphotransferase) domain 1"/>
    <property type="match status" value="1"/>
</dbReference>
<dbReference type="GO" id="GO:0004672">
    <property type="term" value="F:protein kinase activity"/>
    <property type="evidence" value="ECO:0007669"/>
    <property type="project" value="InterPro"/>
</dbReference>
<keyword evidence="3" id="KW-1185">Reference proteome</keyword>
<dbReference type="PROSITE" id="PS50011">
    <property type="entry name" value="PROTEIN_KINASE_DOM"/>
    <property type="match status" value="1"/>
</dbReference>
<comment type="caution">
    <text evidence="2">The sequence shown here is derived from an EMBL/GenBank/DDBJ whole genome shotgun (WGS) entry which is preliminary data.</text>
</comment>
<dbReference type="Pfam" id="PF07714">
    <property type="entry name" value="PK_Tyr_Ser-Thr"/>
    <property type="match status" value="1"/>
</dbReference>
<dbReference type="InterPro" id="IPR001245">
    <property type="entry name" value="Ser-Thr/Tyr_kinase_cat_dom"/>
</dbReference>
<evidence type="ECO:0000313" key="3">
    <source>
        <dbReference type="Proteomes" id="UP000266673"/>
    </source>
</evidence>
<accession>A0A397WAB0</accession>
<dbReference type="Proteomes" id="UP000266673">
    <property type="component" value="Unassembled WGS sequence"/>
</dbReference>
<name>A0A397WAB0_9GLOM</name>
<gene>
    <name evidence="2" type="ORF">C2G38_151016</name>
</gene>